<sequence>MKKTVLRYRVKSLLMIGLGLCLLGCKKFIPENRDSLGDEVNYSLKELNPILGRKTIYENITSVGSNTSQPLEFSLVNVRTFKGEPATALTDKFPVKVWTKEYSGLEKSLAEIESKRKIEYHSMLEIGQKSGNLLFWESGNSSFVKTIPDSGYMFDVQVENAGGRKYVRNLRLKPYKEMAYVPSIYDPVTGVALNSYVWPSHTLNLYGEREPISGGSIHIFFRKDEDNKSAGNTLAFSFVDSLNNPIDPMLFNNTDWDNLIHGFERKLVDNKMVYQVAYPMPLIRKTTRYTTQDGQLARVAFRYTRIGFNGIRQLSEIGLQFAIYEEGHWEIQVRFRGETPKFADEK</sequence>
<accession>A0ABW5KJM4</accession>
<name>A0ABW5KJM4_9SPHI</name>
<dbReference type="InterPro" id="IPR032173">
    <property type="entry name" value="DUF5007"/>
</dbReference>
<dbReference type="Proteomes" id="UP001597545">
    <property type="component" value="Unassembled WGS sequence"/>
</dbReference>
<evidence type="ECO:0000313" key="2">
    <source>
        <dbReference type="Proteomes" id="UP001597545"/>
    </source>
</evidence>
<evidence type="ECO:0000313" key="1">
    <source>
        <dbReference type="EMBL" id="MFD2549197.1"/>
    </source>
</evidence>
<comment type="caution">
    <text evidence="1">The sequence shown here is derived from an EMBL/GenBank/DDBJ whole genome shotgun (WGS) entry which is preliminary data.</text>
</comment>
<gene>
    <name evidence="1" type="ORF">ACFSR5_16235</name>
</gene>
<organism evidence="1 2">
    <name type="scientific">Sphingobacterium suaedae</name>
    <dbReference type="NCBI Taxonomy" id="1686402"/>
    <lineage>
        <taxon>Bacteria</taxon>
        <taxon>Pseudomonadati</taxon>
        <taxon>Bacteroidota</taxon>
        <taxon>Sphingobacteriia</taxon>
        <taxon>Sphingobacteriales</taxon>
        <taxon>Sphingobacteriaceae</taxon>
        <taxon>Sphingobacterium</taxon>
    </lineage>
</organism>
<reference evidence="2" key="1">
    <citation type="journal article" date="2019" name="Int. J. Syst. Evol. Microbiol.">
        <title>The Global Catalogue of Microorganisms (GCM) 10K type strain sequencing project: providing services to taxonomists for standard genome sequencing and annotation.</title>
        <authorList>
            <consortium name="The Broad Institute Genomics Platform"/>
            <consortium name="The Broad Institute Genome Sequencing Center for Infectious Disease"/>
            <person name="Wu L."/>
            <person name="Ma J."/>
        </authorList>
    </citation>
    <scope>NUCLEOTIDE SEQUENCE [LARGE SCALE GENOMIC DNA]</scope>
    <source>
        <strain evidence="2">KCTC 42662</strain>
    </source>
</reference>
<proteinExistence type="predicted"/>
<dbReference type="RefSeq" id="WP_380905516.1">
    <property type="nucleotide sequence ID" value="NZ_JBHUEG010000012.1"/>
</dbReference>
<protein>
    <submittedName>
        <fullName evidence="1">DUF5007 domain-containing protein</fullName>
    </submittedName>
</protein>
<dbReference type="Pfam" id="PF16398">
    <property type="entry name" value="DUF5007"/>
    <property type="match status" value="1"/>
</dbReference>
<dbReference type="EMBL" id="JBHULR010000015">
    <property type="protein sequence ID" value="MFD2549197.1"/>
    <property type="molecule type" value="Genomic_DNA"/>
</dbReference>
<keyword evidence="2" id="KW-1185">Reference proteome</keyword>